<reference evidence="1 2" key="1">
    <citation type="submission" date="2018-06" db="EMBL/GenBank/DDBJ databases">
        <authorList>
            <person name="Strepis N."/>
        </authorList>
    </citation>
    <scope>NUCLEOTIDE SEQUENCE [LARGE SCALE GENOMIC DNA]</scope>
    <source>
        <strain evidence="1">LUCI</strain>
    </source>
</reference>
<proteinExistence type="predicted"/>
<accession>A0A498RCD9</accession>
<gene>
    <name evidence="1" type="ORF">LUCI_3855</name>
</gene>
<name>A0A498RCD9_9FIRM</name>
<dbReference type="RefSeq" id="WP_122629455.1">
    <property type="nucleotide sequence ID" value="NZ_UPPP01000094.1"/>
</dbReference>
<dbReference type="OrthoDB" id="1663075at2"/>
<protein>
    <submittedName>
        <fullName evidence="1">Uncharacterized protein</fullName>
    </submittedName>
</protein>
<keyword evidence="2" id="KW-1185">Reference proteome</keyword>
<sequence>MKTFQEYQVDLTRLAEWLPWATMPLAGVVENKDHSFLGAFSYPCDAVFDSACLSQQLQALGSGWGIWSENRQGRCYAAFSWLPQDASDDAAGHYFDRVLTTLAEQLPLQRLYAGELLQYLFESIAIKKQIAFPDIPMYLDTLLPLGQTYKLKPQEINVDGYPVTVLALNGFLEECAGRLYSFLREKAIPFRSVRRFLLLTAAEADEEANRYMAGWCKNHKTIAPLLAYEANPQKPCGFYAHLLVHWSTEEEKLVRQSMLIKEFLRAQGQLAHCEHAQPELWFAAIPGNFRAYLVAPMLQIDDLRVLFLGEEGAPV</sequence>
<evidence type="ECO:0000313" key="1">
    <source>
        <dbReference type="EMBL" id="VBB08577.1"/>
    </source>
</evidence>
<dbReference type="Proteomes" id="UP000277811">
    <property type="component" value="Unassembled WGS sequence"/>
</dbReference>
<evidence type="ECO:0000313" key="2">
    <source>
        <dbReference type="Proteomes" id="UP000277811"/>
    </source>
</evidence>
<organism evidence="1 2">
    <name type="scientific">Lucifera butyrica</name>
    <dbReference type="NCBI Taxonomy" id="1351585"/>
    <lineage>
        <taxon>Bacteria</taxon>
        <taxon>Bacillati</taxon>
        <taxon>Bacillota</taxon>
        <taxon>Negativicutes</taxon>
        <taxon>Veillonellales</taxon>
        <taxon>Veillonellaceae</taxon>
        <taxon>Lucifera</taxon>
    </lineage>
</organism>
<dbReference type="AlphaFoldDB" id="A0A498RCD9"/>
<dbReference type="EMBL" id="UPPP01000094">
    <property type="protein sequence ID" value="VBB08577.1"/>
    <property type="molecule type" value="Genomic_DNA"/>
</dbReference>